<reference evidence="1" key="1">
    <citation type="journal article" date="2016" name="Front. Microbiol.">
        <title>Genome Sequence of the Piezophilic, Mesophilic Sulfate-Reducing Bacterium Desulfovibrio indicus J2T.</title>
        <authorList>
            <person name="Cao J."/>
            <person name="Maignien L."/>
            <person name="Shao Z."/>
            <person name="Alain K."/>
            <person name="Jebbar M."/>
        </authorList>
    </citation>
    <scope>NUCLEOTIDE SEQUENCE</scope>
    <source>
        <strain evidence="1">DSM 16372</strain>
    </source>
</reference>
<dbReference type="Proteomes" id="UP001055247">
    <property type="component" value="Unassembled WGS sequence"/>
</dbReference>
<comment type="caution">
    <text evidence="1">The sequence shown here is derived from an EMBL/GenBank/DDBJ whole genome shotgun (WGS) entry which is preliminary data.</text>
</comment>
<organism evidence="1 2">
    <name type="scientific">Methylobacterium hispanicum</name>
    <dbReference type="NCBI Taxonomy" id="270350"/>
    <lineage>
        <taxon>Bacteria</taxon>
        <taxon>Pseudomonadati</taxon>
        <taxon>Pseudomonadota</taxon>
        <taxon>Alphaproteobacteria</taxon>
        <taxon>Hyphomicrobiales</taxon>
        <taxon>Methylobacteriaceae</taxon>
        <taxon>Methylobacterium</taxon>
    </lineage>
</organism>
<sequence>MTGDYRTEFPDFGTMDVEVPSDFSDVSWRNESCPCFHVQAAQAFLWIDYQNRARREHEGMPRFTLTVSEDGQHPVDAREPLCATDDWAIMMQAVGARRAEMTARPAI</sequence>
<keyword evidence="2" id="KW-1185">Reference proteome</keyword>
<evidence type="ECO:0000313" key="2">
    <source>
        <dbReference type="Proteomes" id="UP001055247"/>
    </source>
</evidence>
<name>A0AAV4ZR96_9HYPH</name>
<evidence type="ECO:0000313" key="1">
    <source>
        <dbReference type="EMBL" id="GJD90613.1"/>
    </source>
</evidence>
<protein>
    <submittedName>
        <fullName evidence="1">Uncharacterized protein</fullName>
    </submittedName>
</protein>
<dbReference type="RefSeq" id="WP_238230728.1">
    <property type="nucleotide sequence ID" value="NZ_BPQO01000020.1"/>
</dbReference>
<dbReference type="AlphaFoldDB" id="A0AAV4ZR96"/>
<accession>A0AAV4ZR96</accession>
<proteinExistence type="predicted"/>
<reference evidence="1" key="2">
    <citation type="submission" date="2021-08" db="EMBL/GenBank/DDBJ databases">
        <authorList>
            <person name="Tani A."/>
            <person name="Ola A."/>
            <person name="Ogura Y."/>
            <person name="Katsura K."/>
            <person name="Hayashi T."/>
        </authorList>
    </citation>
    <scope>NUCLEOTIDE SEQUENCE</scope>
    <source>
        <strain evidence="1">DSM 16372</strain>
    </source>
</reference>
<dbReference type="EMBL" id="BPQO01000020">
    <property type="protein sequence ID" value="GJD90613.1"/>
    <property type="molecule type" value="Genomic_DNA"/>
</dbReference>
<gene>
    <name evidence="1" type="ORF">BHAOGJBA_4155</name>
</gene>